<sequence>MQRRHQKVLEEAPAPGIDPELMARVGERCALACRQIGYQGVGTFEFLFENDEFYFIEMNTRLQVEHPVTEMTSGIDIVQQQIRMAMGERLSFSQADVSVSGHSLECRINAEDPRSFMPTPGQVTRWEIPGGFGVRVDSHVSHGYRVPPYYDSMVAKVITHGASRDEALARMRLALSEMHVEGISTNIALHRDILQDPVFCKGGMDIHHLERWLQTRSHP</sequence>
<evidence type="ECO:0000313" key="10">
    <source>
        <dbReference type="Proteomes" id="UP000275613"/>
    </source>
</evidence>
<evidence type="ECO:0000259" key="7">
    <source>
        <dbReference type="PROSITE" id="PS50975"/>
    </source>
</evidence>
<dbReference type="SUPFAM" id="SSF51246">
    <property type="entry name" value="Rudiment single hybrid motif"/>
    <property type="match status" value="1"/>
</dbReference>
<dbReference type="PROSITE" id="PS50975">
    <property type="entry name" value="ATP_GRASP"/>
    <property type="match status" value="1"/>
</dbReference>
<feature type="domain" description="Biotin carboxylation" evidence="8">
    <location>
        <begin position="1"/>
        <end position="214"/>
    </location>
</feature>
<dbReference type="PANTHER" id="PTHR48095:SF2">
    <property type="entry name" value="BIOTIN CARBOXYLASE, CHLOROPLASTIC"/>
    <property type="match status" value="1"/>
</dbReference>
<dbReference type="SMART" id="SM00878">
    <property type="entry name" value="Biotin_carb_C"/>
    <property type="match status" value="1"/>
</dbReference>
<evidence type="ECO:0000259" key="8">
    <source>
        <dbReference type="PROSITE" id="PS50979"/>
    </source>
</evidence>
<name>A0A3M3W5Y8_PSEA0</name>
<dbReference type="InterPro" id="IPR005482">
    <property type="entry name" value="Biotin_COase_C"/>
</dbReference>
<dbReference type="InterPro" id="IPR011764">
    <property type="entry name" value="Biotin_carboxylation_dom"/>
</dbReference>
<reference evidence="9 10" key="1">
    <citation type="submission" date="2018-08" db="EMBL/GenBank/DDBJ databases">
        <title>Recombination of ecologically and evolutionarily significant loci maintains genetic cohesion in the Pseudomonas syringae species complex.</title>
        <authorList>
            <person name="Dillon M."/>
            <person name="Thakur S."/>
            <person name="Almeida R.N.D."/>
            <person name="Weir B.S."/>
            <person name="Guttman D.S."/>
        </authorList>
    </citation>
    <scope>NUCLEOTIDE SEQUENCE [LARGE SCALE GENOMIC DNA]</scope>
    <source>
        <strain evidence="9 10">ICMP 4316</strain>
    </source>
</reference>
<dbReference type="EMBL" id="RBPV01000408">
    <property type="protein sequence ID" value="RMO52433.1"/>
    <property type="molecule type" value="Genomic_DNA"/>
</dbReference>
<evidence type="ECO:0000313" key="9">
    <source>
        <dbReference type="EMBL" id="RMO52433.1"/>
    </source>
</evidence>
<organism evidence="9 10">
    <name type="scientific">Pseudomonas amygdali pv. eriobotryae</name>
    <dbReference type="NCBI Taxonomy" id="129137"/>
    <lineage>
        <taxon>Bacteria</taxon>
        <taxon>Pseudomonadati</taxon>
        <taxon>Pseudomonadota</taxon>
        <taxon>Gammaproteobacteria</taxon>
        <taxon>Pseudomonadales</taxon>
        <taxon>Pseudomonadaceae</taxon>
        <taxon>Pseudomonas</taxon>
        <taxon>Pseudomonas amygdali</taxon>
    </lineage>
</organism>
<dbReference type="PROSITE" id="PS00867">
    <property type="entry name" value="CPSASE_2"/>
    <property type="match status" value="1"/>
</dbReference>
<dbReference type="InterPro" id="IPR005479">
    <property type="entry name" value="CPAse_ATP-bd"/>
</dbReference>
<evidence type="ECO:0000256" key="5">
    <source>
        <dbReference type="ARBA" id="ARBA00048600"/>
    </source>
</evidence>
<dbReference type="Gene3D" id="3.30.470.20">
    <property type="entry name" value="ATP-grasp fold, B domain"/>
    <property type="match status" value="1"/>
</dbReference>
<dbReference type="InterPro" id="IPR011761">
    <property type="entry name" value="ATP-grasp"/>
</dbReference>
<dbReference type="SUPFAM" id="SSF56059">
    <property type="entry name" value="Glutathione synthetase ATP-binding domain-like"/>
    <property type="match status" value="1"/>
</dbReference>
<dbReference type="InterPro" id="IPR051602">
    <property type="entry name" value="ACC_Biotin_Carboxylase"/>
</dbReference>
<evidence type="ECO:0000256" key="2">
    <source>
        <dbReference type="ARBA" id="ARBA00022598"/>
    </source>
</evidence>
<dbReference type="Pfam" id="PF02786">
    <property type="entry name" value="CPSase_L_D2"/>
    <property type="match status" value="1"/>
</dbReference>
<evidence type="ECO:0000256" key="4">
    <source>
        <dbReference type="ARBA" id="ARBA00022840"/>
    </source>
</evidence>
<dbReference type="GO" id="GO:0046872">
    <property type="term" value="F:metal ion binding"/>
    <property type="evidence" value="ECO:0007669"/>
    <property type="project" value="InterPro"/>
</dbReference>
<comment type="caution">
    <text evidence="9">The sequence shown here is derived from an EMBL/GenBank/DDBJ whole genome shotgun (WGS) entry which is preliminary data.</text>
</comment>
<evidence type="ECO:0000256" key="1">
    <source>
        <dbReference type="ARBA" id="ARBA00013263"/>
    </source>
</evidence>
<dbReference type="Pfam" id="PF02785">
    <property type="entry name" value="Biotin_carb_C"/>
    <property type="match status" value="1"/>
</dbReference>
<dbReference type="GO" id="GO:0004075">
    <property type="term" value="F:biotin carboxylase activity"/>
    <property type="evidence" value="ECO:0007669"/>
    <property type="project" value="UniProtKB-EC"/>
</dbReference>
<comment type="catalytic activity">
    <reaction evidence="5">
        <text>N(6)-biotinyl-L-lysyl-[protein] + hydrogencarbonate + ATP = N(6)-carboxybiotinyl-L-lysyl-[protein] + ADP + phosphate + H(+)</text>
        <dbReference type="Rhea" id="RHEA:13501"/>
        <dbReference type="Rhea" id="RHEA-COMP:10505"/>
        <dbReference type="Rhea" id="RHEA-COMP:10506"/>
        <dbReference type="ChEBI" id="CHEBI:15378"/>
        <dbReference type="ChEBI" id="CHEBI:17544"/>
        <dbReference type="ChEBI" id="CHEBI:30616"/>
        <dbReference type="ChEBI" id="CHEBI:43474"/>
        <dbReference type="ChEBI" id="CHEBI:83144"/>
        <dbReference type="ChEBI" id="CHEBI:83145"/>
        <dbReference type="ChEBI" id="CHEBI:456216"/>
        <dbReference type="EC" id="6.3.4.14"/>
    </reaction>
</comment>
<accession>A0A3M3W5Y8</accession>
<dbReference type="Proteomes" id="UP000275613">
    <property type="component" value="Unassembled WGS sequence"/>
</dbReference>
<dbReference type="EC" id="6.3.4.14" evidence="1"/>
<dbReference type="GO" id="GO:0005524">
    <property type="term" value="F:ATP binding"/>
    <property type="evidence" value="ECO:0007669"/>
    <property type="project" value="UniProtKB-UniRule"/>
</dbReference>
<dbReference type="InterPro" id="IPR011054">
    <property type="entry name" value="Rudment_hybrid_motif"/>
</dbReference>
<gene>
    <name evidence="9" type="ORF">ALQ39_02365</name>
</gene>
<keyword evidence="3 6" id="KW-0547">Nucleotide-binding</keyword>
<evidence type="ECO:0000256" key="3">
    <source>
        <dbReference type="ARBA" id="ARBA00022741"/>
    </source>
</evidence>
<proteinExistence type="predicted"/>
<keyword evidence="2" id="KW-0436">Ligase</keyword>
<dbReference type="PANTHER" id="PTHR48095">
    <property type="entry name" value="PYRUVATE CARBOXYLASE SUBUNIT A"/>
    <property type="match status" value="1"/>
</dbReference>
<keyword evidence="4 6" id="KW-0067">ATP-binding</keyword>
<dbReference type="AlphaFoldDB" id="A0A3M3W5Y8"/>
<feature type="domain" description="ATP-grasp" evidence="7">
    <location>
        <begin position="34"/>
        <end position="86"/>
    </location>
</feature>
<dbReference type="PROSITE" id="PS50979">
    <property type="entry name" value="BC"/>
    <property type="match status" value="1"/>
</dbReference>
<protein>
    <recommendedName>
        <fullName evidence="1">biotin carboxylase</fullName>
        <ecNumber evidence="1">6.3.4.14</ecNumber>
    </recommendedName>
</protein>
<evidence type="ECO:0000256" key="6">
    <source>
        <dbReference type="PROSITE-ProRule" id="PRU00409"/>
    </source>
</evidence>